<keyword evidence="1" id="KW-0233">DNA recombination</keyword>
<keyword evidence="4" id="KW-1185">Reference proteome</keyword>
<name>R4Z2Y1_9ACTN</name>
<dbReference type="GO" id="GO:0003677">
    <property type="term" value="F:DNA binding"/>
    <property type="evidence" value="ECO:0007669"/>
    <property type="project" value="InterPro"/>
</dbReference>
<dbReference type="PROSITE" id="PS51898">
    <property type="entry name" value="TYR_RECOMBINASE"/>
    <property type="match status" value="1"/>
</dbReference>
<organism evidence="3 4">
    <name type="scientific">Candidatus Neomicrothrix parvicella RN1</name>
    <dbReference type="NCBI Taxonomy" id="1229780"/>
    <lineage>
        <taxon>Bacteria</taxon>
        <taxon>Bacillati</taxon>
        <taxon>Actinomycetota</taxon>
        <taxon>Acidimicrobiia</taxon>
        <taxon>Acidimicrobiales</taxon>
        <taxon>Microthrixaceae</taxon>
        <taxon>Candidatus Neomicrothrix</taxon>
    </lineage>
</organism>
<dbReference type="EMBL" id="CANL01000021">
    <property type="protein sequence ID" value="CCM63641.1"/>
    <property type="molecule type" value="Genomic_DNA"/>
</dbReference>
<sequence>MGSFERYLLSERGLVAGTVVGYVAAASWFVTGLGSGALGDVGAAEVTAAVLSRSGMVSVSGTQNFVSGLKAFLRFCFVEGHLEVDLSEAALPVTGRRHTSLPLGIPAGDAAALLGSCDRRTGLGRRDYALLIVMLRLGLRRSEVAGLRLDDIDWRSGVLVVAGKGDRRDRLPLPADVGDAIAGYLTRGRPVTVHREVFIRAKAPFEPIADGTVASTVRRACRRAGVAEVGSHRLRHTMACDMVTALVPLAEIAQVLRHDSLQSTAIYARVDVETLRLLAQPWPEGGAR</sequence>
<dbReference type="PANTHER" id="PTHR30349:SF90">
    <property type="entry name" value="TYROSINE RECOMBINASE XERD"/>
    <property type="match status" value="1"/>
</dbReference>
<evidence type="ECO:0000313" key="3">
    <source>
        <dbReference type="EMBL" id="CCM63641.1"/>
    </source>
</evidence>
<evidence type="ECO:0000313" key="4">
    <source>
        <dbReference type="Proteomes" id="UP000018291"/>
    </source>
</evidence>
<comment type="caution">
    <text evidence="3">The sequence shown here is derived from an EMBL/GenBank/DDBJ whole genome shotgun (WGS) entry which is preliminary data.</text>
</comment>
<dbReference type="SUPFAM" id="SSF56349">
    <property type="entry name" value="DNA breaking-rejoining enzymes"/>
    <property type="match status" value="1"/>
</dbReference>
<dbReference type="InterPro" id="IPR002104">
    <property type="entry name" value="Integrase_catalytic"/>
</dbReference>
<protein>
    <recommendedName>
        <fullName evidence="2">Tyr recombinase domain-containing protein</fullName>
    </recommendedName>
</protein>
<dbReference type="Pfam" id="PF00589">
    <property type="entry name" value="Phage_integrase"/>
    <property type="match status" value="1"/>
</dbReference>
<dbReference type="CDD" id="cd01188">
    <property type="entry name" value="INT_RitA_C_like"/>
    <property type="match status" value="1"/>
</dbReference>
<evidence type="ECO:0000259" key="2">
    <source>
        <dbReference type="PROSITE" id="PS51898"/>
    </source>
</evidence>
<reference evidence="3 4" key="1">
    <citation type="journal article" date="2013" name="ISME J.">
        <title>Metabolic model for the filamentous 'Candidatus Microthrix parvicella' based on genomic and metagenomic analyses.</title>
        <authorList>
            <person name="Jon McIlroy S."/>
            <person name="Kristiansen R."/>
            <person name="Albertsen M."/>
            <person name="Michael Karst S."/>
            <person name="Rossetti S."/>
            <person name="Lund Nielsen J."/>
            <person name="Tandoi V."/>
            <person name="James Seviour R."/>
            <person name="Nielsen P.H."/>
        </authorList>
    </citation>
    <scope>NUCLEOTIDE SEQUENCE [LARGE SCALE GENOMIC DNA]</scope>
    <source>
        <strain evidence="3 4">RN1</strain>
    </source>
</reference>
<proteinExistence type="predicted"/>
<dbReference type="STRING" id="1229780.BN381_280003"/>
<dbReference type="InterPro" id="IPR011010">
    <property type="entry name" value="DNA_brk_join_enz"/>
</dbReference>
<dbReference type="AlphaFoldDB" id="R4Z2Y1"/>
<dbReference type="PANTHER" id="PTHR30349">
    <property type="entry name" value="PHAGE INTEGRASE-RELATED"/>
    <property type="match status" value="1"/>
</dbReference>
<evidence type="ECO:0000256" key="1">
    <source>
        <dbReference type="ARBA" id="ARBA00023172"/>
    </source>
</evidence>
<dbReference type="InterPro" id="IPR013762">
    <property type="entry name" value="Integrase-like_cat_sf"/>
</dbReference>
<dbReference type="Proteomes" id="UP000018291">
    <property type="component" value="Unassembled WGS sequence"/>
</dbReference>
<dbReference type="GO" id="GO:0015074">
    <property type="term" value="P:DNA integration"/>
    <property type="evidence" value="ECO:0007669"/>
    <property type="project" value="InterPro"/>
</dbReference>
<accession>R4Z2Y1</accession>
<dbReference type="Gene3D" id="1.10.443.10">
    <property type="entry name" value="Intergrase catalytic core"/>
    <property type="match status" value="1"/>
</dbReference>
<dbReference type="eggNOG" id="COG4974">
    <property type="taxonomic scope" value="Bacteria"/>
</dbReference>
<dbReference type="InterPro" id="IPR050090">
    <property type="entry name" value="Tyrosine_recombinase_XerCD"/>
</dbReference>
<dbReference type="HOGENOM" id="CLU_027562_23_3_11"/>
<gene>
    <name evidence="3" type="ORF">BN381_280003</name>
</gene>
<feature type="domain" description="Tyr recombinase" evidence="2">
    <location>
        <begin position="100"/>
        <end position="280"/>
    </location>
</feature>
<dbReference type="GO" id="GO:0006310">
    <property type="term" value="P:DNA recombination"/>
    <property type="evidence" value="ECO:0007669"/>
    <property type="project" value="UniProtKB-KW"/>
</dbReference>